<dbReference type="SUPFAM" id="SSF48498">
    <property type="entry name" value="Tetracyclin repressor-like, C-terminal domain"/>
    <property type="match status" value="1"/>
</dbReference>
<dbReference type="Pfam" id="PF17935">
    <property type="entry name" value="TetR_C_27"/>
    <property type="match status" value="1"/>
</dbReference>
<keyword evidence="3" id="KW-0804">Transcription</keyword>
<evidence type="ECO:0000259" key="5">
    <source>
        <dbReference type="PROSITE" id="PS50977"/>
    </source>
</evidence>
<evidence type="ECO:0000256" key="4">
    <source>
        <dbReference type="PROSITE-ProRule" id="PRU00335"/>
    </source>
</evidence>
<keyword evidence="2 4" id="KW-0238">DNA-binding</keyword>
<keyword evidence="1" id="KW-0805">Transcription regulation</keyword>
<name>A0A8B6M7X9_METTU</name>
<evidence type="ECO:0000256" key="2">
    <source>
        <dbReference type="ARBA" id="ARBA00023125"/>
    </source>
</evidence>
<dbReference type="InterPro" id="IPR036271">
    <property type="entry name" value="Tet_transcr_reg_TetR-rel_C_sf"/>
</dbReference>
<proteinExistence type="predicted"/>
<dbReference type="PANTHER" id="PTHR30055:SF151">
    <property type="entry name" value="TRANSCRIPTIONAL REGULATORY PROTEIN"/>
    <property type="match status" value="1"/>
</dbReference>
<dbReference type="Proteomes" id="UP000485880">
    <property type="component" value="Unassembled WGS sequence"/>
</dbReference>
<protein>
    <submittedName>
        <fullName evidence="6">TetR family transcriptional regulator</fullName>
    </submittedName>
</protein>
<feature type="domain" description="HTH tetR-type" evidence="5">
    <location>
        <begin position="10"/>
        <end position="70"/>
    </location>
</feature>
<sequence>MKNSFDLREHDTYLNIVDVAERLFAGVGFQKTTVADIAHELHMSPANVYRFFSSKAEINEAVGRRLLSEIETTVGDIVRQSDSARQRLREIVIAIREAFAQRLRSNRKLFELVETAFNENWPIVHEHVEKLDKSLGEVIAQGAREGEFHVSDPELAAMLVRSACLQFCHPRLMLEREQEPEPTVDQMIDFCLAALG</sequence>
<dbReference type="Pfam" id="PF00440">
    <property type="entry name" value="TetR_N"/>
    <property type="match status" value="1"/>
</dbReference>
<dbReference type="Gene3D" id="1.10.357.10">
    <property type="entry name" value="Tetracycline Repressor, domain 2"/>
    <property type="match status" value="1"/>
</dbReference>
<evidence type="ECO:0000256" key="1">
    <source>
        <dbReference type="ARBA" id="ARBA00023015"/>
    </source>
</evidence>
<accession>A0A8B6M7X9</accession>
<dbReference type="SUPFAM" id="SSF46689">
    <property type="entry name" value="Homeodomain-like"/>
    <property type="match status" value="1"/>
</dbReference>
<dbReference type="GO" id="GO:0003700">
    <property type="term" value="F:DNA-binding transcription factor activity"/>
    <property type="evidence" value="ECO:0007669"/>
    <property type="project" value="TreeGrafter"/>
</dbReference>
<dbReference type="PANTHER" id="PTHR30055">
    <property type="entry name" value="HTH-TYPE TRANSCRIPTIONAL REGULATOR RUTR"/>
    <property type="match status" value="1"/>
</dbReference>
<keyword evidence="7" id="KW-1185">Reference proteome</keyword>
<evidence type="ECO:0000313" key="6">
    <source>
        <dbReference type="EMBL" id="VTZ50907.1"/>
    </source>
</evidence>
<dbReference type="AlphaFoldDB" id="A0A8B6M7X9"/>
<dbReference type="InterPro" id="IPR009057">
    <property type="entry name" value="Homeodomain-like_sf"/>
</dbReference>
<dbReference type="PROSITE" id="PS50977">
    <property type="entry name" value="HTH_TETR_2"/>
    <property type="match status" value="1"/>
</dbReference>
<dbReference type="InterPro" id="IPR050109">
    <property type="entry name" value="HTH-type_TetR-like_transc_reg"/>
</dbReference>
<evidence type="ECO:0000313" key="7">
    <source>
        <dbReference type="Proteomes" id="UP000485880"/>
    </source>
</evidence>
<reference evidence="6 7" key="1">
    <citation type="submission" date="2019-05" db="EMBL/GenBank/DDBJ databases">
        <authorList>
            <person name="Farhan Ul Haque M."/>
        </authorList>
    </citation>
    <scope>NUCLEOTIDE SEQUENCE [LARGE SCALE GENOMIC DNA]</scope>
    <source>
        <strain evidence="6">2</strain>
    </source>
</reference>
<dbReference type="GO" id="GO:0000976">
    <property type="term" value="F:transcription cis-regulatory region binding"/>
    <property type="evidence" value="ECO:0007669"/>
    <property type="project" value="TreeGrafter"/>
</dbReference>
<dbReference type="InterPro" id="IPR001647">
    <property type="entry name" value="HTH_TetR"/>
</dbReference>
<organism evidence="6 7">
    <name type="scientific">Methylocella tundrae</name>
    <dbReference type="NCBI Taxonomy" id="227605"/>
    <lineage>
        <taxon>Bacteria</taxon>
        <taxon>Pseudomonadati</taxon>
        <taxon>Pseudomonadota</taxon>
        <taxon>Alphaproteobacteria</taxon>
        <taxon>Hyphomicrobiales</taxon>
        <taxon>Beijerinckiaceae</taxon>
        <taxon>Methylocella</taxon>
    </lineage>
</organism>
<feature type="DNA-binding region" description="H-T-H motif" evidence="4">
    <location>
        <begin position="33"/>
        <end position="52"/>
    </location>
</feature>
<dbReference type="RefSeq" id="WP_174512841.1">
    <property type="nucleotide sequence ID" value="NZ_CABFMQ020000087.1"/>
</dbReference>
<comment type="caution">
    <text evidence="6">The sequence shown here is derived from an EMBL/GenBank/DDBJ whole genome shotgun (WGS) entry which is preliminary data.</text>
</comment>
<dbReference type="InterPro" id="IPR041478">
    <property type="entry name" value="TetR_C_27"/>
</dbReference>
<evidence type="ECO:0000256" key="3">
    <source>
        <dbReference type="ARBA" id="ARBA00023163"/>
    </source>
</evidence>
<dbReference type="EMBL" id="CABFMQ020000087">
    <property type="protein sequence ID" value="VTZ50907.1"/>
    <property type="molecule type" value="Genomic_DNA"/>
</dbReference>
<gene>
    <name evidence="6" type="ORF">MPC4_30091</name>
</gene>